<feature type="region of interest" description="Disordered" evidence="1">
    <location>
        <begin position="50"/>
        <end position="87"/>
    </location>
</feature>
<feature type="domain" description="BUB1 N-terminal" evidence="2">
    <location>
        <begin position="420"/>
        <end position="582"/>
    </location>
</feature>
<sequence>MFESQRLRFPPTLPSSINQQQASSNNKPPPASLIRPSSFQRLGTPTITLPTNSVSFPSSNNGLRLSKPSSSSVNPSPTNTISNVGSSLTSCSSAPGLLMNRPSRSLSKPNLVFPSSSFNTINNNTINTNELGFSSGNQMLMMPTNGNNLLDIPSTNNNNQIGSLSSSPQQSFGLSSSPTVNSMTFSVYSSPSTSCSPSSIITSSNNQGFPSLSVSPSNSFQSPIAINTHNNNNQSGIQDSTQQPTSTEERVIVDFEEFEAAKENIIPLKGGRKATDLRRIFGKQPLQEIKPLQPIMLPGSGSVSTSLQSPPTLCTSFNGSSSSTSFNPLMTASNNVNACSTPMSPTGMFSPTSCMNSSFNGFNTIVALSAPGEDDCAMTDASPIPQQGKPHFNFSNLTKSKVCFDNHNMKPKLSVERKQFEKRIASLSNHLDPITVWLEYVEWIEKSYPTLSKASQYVPTLQACTKFILSNQQLLERYRNDERYLGVWLKYADQCLDPIDVFTFLESKKICLNHSELYIRWATLLEDRKDLKAADAVLEQGINRGAQPAKSLQTFHTGVKARFMKSILNRTASSTSSTTMASSTIQTAPPMIGGHNPQSATDSNNQRLPFNSLAKKPTSIRPTTAIPSGPLRSGPPIPSMKPTKMKNSNASLSQKNSPINNFVIYDESNGSAEKIAHAATTRTLPFQIPKELTSMGPRFLTSEQEQEKENNEKPDKWTNYSLPQQNDDMMLGMLQPIGASISKPASHFSIFVDEEFK</sequence>
<proteinExistence type="predicted"/>
<feature type="compositionally biased region" description="Low complexity" evidence="1">
    <location>
        <begin position="575"/>
        <end position="588"/>
    </location>
</feature>
<dbReference type="OrthoDB" id="248495at2759"/>
<accession>D2VDM5</accession>
<feature type="region of interest" description="Disordered" evidence="1">
    <location>
        <begin position="1"/>
        <end position="37"/>
    </location>
</feature>
<dbReference type="InParanoid" id="D2VDM5"/>
<feature type="compositionally biased region" description="Polar residues" evidence="1">
    <location>
        <begin position="645"/>
        <end position="654"/>
    </location>
</feature>
<feature type="compositionally biased region" description="Low complexity" evidence="1">
    <location>
        <begin position="15"/>
        <end position="26"/>
    </location>
</feature>
<dbReference type="PROSITE" id="PS51489">
    <property type="entry name" value="BUB1_N"/>
    <property type="match status" value="1"/>
</dbReference>
<dbReference type="eggNOG" id="KOG1166">
    <property type="taxonomic scope" value="Eukaryota"/>
</dbReference>
<organism evidence="4">
    <name type="scientific">Naegleria gruberi</name>
    <name type="common">Amoeba</name>
    <dbReference type="NCBI Taxonomy" id="5762"/>
    <lineage>
        <taxon>Eukaryota</taxon>
        <taxon>Discoba</taxon>
        <taxon>Heterolobosea</taxon>
        <taxon>Tetramitia</taxon>
        <taxon>Eutetramitia</taxon>
        <taxon>Vahlkampfiidae</taxon>
        <taxon>Naegleria</taxon>
    </lineage>
</organism>
<dbReference type="SMART" id="SM00777">
    <property type="entry name" value="Mad3_BUB1_I"/>
    <property type="match status" value="1"/>
</dbReference>
<feature type="compositionally biased region" description="Low complexity" evidence="1">
    <location>
        <begin position="66"/>
        <end position="83"/>
    </location>
</feature>
<dbReference type="InterPro" id="IPR015661">
    <property type="entry name" value="Bub1/Mad3"/>
</dbReference>
<evidence type="ECO:0000259" key="2">
    <source>
        <dbReference type="PROSITE" id="PS51489"/>
    </source>
</evidence>
<feature type="region of interest" description="Disordered" evidence="1">
    <location>
        <begin position="211"/>
        <end position="248"/>
    </location>
</feature>
<evidence type="ECO:0000313" key="3">
    <source>
        <dbReference type="EMBL" id="EFC45027.1"/>
    </source>
</evidence>
<dbReference type="RefSeq" id="XP_002677771.1">
    <property type="nucleotide sequence ID" value="XM_002677725.1"/>
</dbReference>
<feature type="region of interest" description="Disordered" evidence="1">
    <location>
        <begin position="575"/>
        <end position="654"/>
    </location>
</feature>
<reference evidence="3 4" key="1">
    <citation type="journal article" date="2010" name="Cell">
        <title>The genome of Naegleria gruberi illuminates early eukaryotic versatility.</title>
        <authorList>
            <person name="Fritz-Laylin L.K."/>
            <person name="Prochnik S.E."/>
            <person name="Ginger M.L."/>
            <person name="Dacks J.B."/>
            <person name="Carpenter M.L."/>
            <person name="Field M.C."/>
            <person name="Kuo A."/>
            <person name="Paredez A."/>
            <person name="Chapman J."/>
            <person name="Pham J."/>
            <person name="Shu S."/>
            <person name="Neupane R."/>
            <person name="Cipriano M."/>
            <person name="Mancuso J."/>
            <person name="Tu H."/>
            <person name="Salamov A."/>
            <person name="Lindquist E."/>
            <person name="Shapiro H."/>
            <person name="Lucas S."/>
            <person name="Grigoriev I.V."/>
            <person name="Cande W.Z."/>
            <person name="Fulton C."/>
            <person name="Rokhsar D.S."/>
            <person name="Dawson S.C."/>
        </authorList>
    </citation>
    <scope>NUCLEOTIDE SEQUENCE [LARGE SCALE GENOMIC DNA]</scope>
    <source>
        <strain evidence="3 4">NEG-M</strain>
    </source>
</reference>
<dbReference type="GO" id="GO:0007094">
    <property type="term" value="P:mitotic spindle assembly checkpoint signaling"/>
    <property type="evidence" value="ECO:0007669"/>
    <property type="project" value="InterPro"/>
</dbReference>
<name>D2VDM5_NAEGR</name>
<evidence type="ECO:0000256" key="1">
    <source>
        <dbReference type="SAM" id="MobiDB-lite"/>
    </source>
</evidence>
<dbReference type="AlphaFoldDB" id="D2VDM5"/>
<feature type="compositionally biased region" description="Polar residues" evidence="1">
    <location>
        <begin position="596"/>
        <end position="609"/>
    </location>
</feature>
<dbReference type="GeneID" id="8850247"/>
<dbReference type="Gene3D" id="1.25.40.430">
    <property type="match status" value="2"/>
</dbReference>
<gene>
    <name evidence="3" type="ORF">NAEGRDRAFT_66972</name>
</gene>
<evidence type="ECO:0000313" key="4">
    <source>
        <dbReference type="Proteomes" id="UP000006671"/>
    </source>
</evidence>
<dbReference type="KEGG" id="ngr:NAEGRDRAFT_66972"/>
<protein>
    <submittedName>
        <fullName evidence="3">Predicted protein</fullName>
    </submittedName>
</protein>
<dbReference type="VEuPathDB" id="AmoebaDB:NAEGRDRAFT_66972"/>
<dbReference type="InterPro" id="IPR013212">
    <property type="entry name" value="Mad3/Bub1_I"/>
</dbReference>
<dbReference type="Pfam" id="PF08311">
    <property type="entry name" value="Mad3_BUB1_I"/>
    <property type="match status" value="1"/>
</dbReference>
<dbReference type="Proteomes" id="UP000006671">
    <property type="component" value="Unassembled WGS sequence"/>
</dbReference>
<dbReference type="EMBL" id="GG738865">
    <property type="protein sequence ID" value="EFC45027.1"/>
    <property type="molecule type" value="Genomic_DNA"/>
</dbReference>
<dbReference type="STRING" id="5762.D2VDM5"/>
<dbReference type="OMA" id="RFMKSIL"/>
<keyword evidence="4" id="KW-1185">Reference proteome</keyword>
<dbReference type="PANTHER" id="PTHR14030">
    <property type="entry name" value="MITOTIC CHECKPOINT SERINE/THREONINE-PROTEIN KINASE BUB1"/>
    <property type="match status" value="1"/>
</dbReference>
<feature type="compositionally biased region" description="Polar residues" evidence="1">
    <location>
        <begin position="50"/>
        <end position="63"/>
    </location>
</feature>
<feature type="compositionally biased region" description="Polar residues" evidence="1">
    <location>
        <begin position="211"/>
        <end position="246"/>
    </location>
</feature>